<feature type="non-terminal residue" evidence="1">
    <location>
        <position position="130"/>
    </location>
</feature>
<gene>
    <name evidence="1" type="ORF">Tci_892668</name>
</gene>
<sequence length="130" mass="15258">MFEIENIQRDINTIITGVVLCKQKISNPTWYGHVEPVVQNTIEKKIDPVISRINVGLHMFLKRLNEETVADLRYFNSLEFEVDSLTSQLETQKTQFMNEIDRLSREYFYADHMNSILGVYTKLDEVTNLQ</sequence>
<protein>
    <submittedName>
        <fullName evidence="1">Uncharacterized protein</fullName>
    </submittedName>
</protein>
<proteinExistence type="predicted"/>
<organism evidence="1">
    <name type="scientific">Tanacetum cinerariifolium</name>
    <name type="common">Dalmatian daisy</name>
    <name type="synonym">Chrysanthemum cinerariifolium</name>
    <dbReference type="NCBI Taxonomy" id="118510"/>
    <lineage>
        <taxon>Eukaryota</taxon>
        <taxon>Viridiplantae</taxon>
        <taxon>Streptophyta</taxon>
        <taxon>Embryophyta</taxon>
        <taxon>Tracheophyta</taxon>
        <taxon>Spermatophyta</taxon>
        <taxon>Magnoliopsida</taxon>
        <taxon>eudicotyledons</taxon>
        <taxon>Gunneridae</taxon>
        <taxon>Pentapetalae</taxon>
        <taxon>asterids</taxon>
        <taxon>campanulids</taxon>
        <taxon>Asterales</taxon>
        <taxon>Asteraceae</taxon>
        <taxon>Asteroideae</taxon>
        <taxon>Anthemideae</taxon>
        <taxon>Anthemidinae</taxon>
        <taxon>Tanacetum</taxon>
    </lineage>
</organism>
<reference evidence="1" key="1">
    <citation type="journal article" date="2019" name="Sci. Rep.">
        <title>Draft genome of Tanacetum cinerariifolium, the natural source of mosquito coil.</title>
        <authorList>
            <person name="Yamashiro T."/>
            <person name="Shiraishi A."/>
            <person name="Satake H."/>
            <person name="Nakayama K."/>
        </authorList>
    </citation>
    <scope>NUCLEOTIDE SEQUENCE</scope>
</reference>
<name>A0A699UGS5_TANCI</name>
<evidence type="ECO:0000313" key="1">
    <source>
        <dbReference type="EMBL" id="GFD20699.1"/>
    </source>
</evidence>
<comment type="caution">
    <text evidence="1">The sequence shown here is derived from an EMBL/GenBank/DDBJ whole genome shotgun (WGS) entry which is preliminary data.</text>
</comment>
<accession>A0A699UGS5</accession>
<dbReference type="EMBL" id="BKCJ011324144">
    <property type="protein sequence ID" value="GFD20699.1"/>
    <property type="molecule type" value="Genomic_DNA"/>
</dbReference>
<dbReference type="AlphaFoldDB" id="A0A699UGS5"/>